<proteinExistence type="predicted"/>
<evidence type="ECO:0008006" key="2">
    <source>
        <dbReference type="Google" id="ProtNLM"/>
    </source>
</evidence>
<gene>
    <name evidence="1" type="ORF">METZ01_LOCUS240822</name>
</gene>
<dbReference type="EMBL" id="UINC01061902">
    <property type="protein sequence ID" value="SVB87968.1"/>
    <property type="molecule type" value="Genomic_DNA"/>
</dbReference>
<dbReference type="AlphaFoldDB" id="A0A382HKZ1"/>
<name>A0A382HKZ1_9ZZZZ</name>
<sequence>MGPEMHIAIDTMGGEDGVNLTVPAALQALEKFPELLLTL</sequence>
<reference evidence="1" key="1">
    <citation type="submission" date="2018-05" db="EMBL/GenBank/DDBJ databases">
        <authorList>
            <person name="Lanie J.A."/>
            <person name="Ng W.-L."/>
            <person name="Kazmierczak K.M."/>
            <person name="Andrzejewski T.M."/>
            <person name="Davidsen T.M."/>
            <person name="Wayne K.J."/>
            <person name="Tettelin H."/>
            <person name="Glass J.I."/>
            <person name="Rusch D."/>
            <person name="Podicherti R."/>
            <person name="Tsui H.-C.T."/>
            <person name="Winkler M.E."/>
        </authorList>
    </citation>
    <scope>NUCLEOTIDE SEQUENCE</scope>
</reference>
<feature type="non-terminal residue" evidence="1">
    <location>
        <position position="39"/>
    </location>
</feature>
<organism evidence="1">
    <name type="scientific">marine metagenome</name>
    <dbReference type="NCBI Taxonomy" id="408172"/>
    <lineage>
        <taxon>unclassified sequences</taxon>
        <taxon>metagenomes</taxon>
        <taxon>ecological metagenomes</taxon>
    </lineage>
</organism>
<evidence type="ECO:0000313" key="1">
    <source>
        <dbReference type="EMBL" id="SVB87968.1"/>
    </source>
</evidence>
<protein>
    <recommendedName>
        <fullName evidence="2">Phosphate acyltransferase</fullName>
    </recommendedName>
</protein>
<accession>A0A382HKZ1</accession>